<feature type="region of interest" description="Disordered" evidence="1">
    <location>
        <begin position="39"/>
        <end position="62"/>
    </location>
</feature>
<dbReference type="InParanoid" id="E9G8U9"/>
<evidence type="ECO:0000256" key="1">
    <source>
        <dbReference type="SAM" id="MobiDB-lite"/>
    </source>
</evidence>
<name>E9G8U9_DAPPU</name>
<dbReference type="OrthoDB" id="10515164at2759"/>
<reference evidence="2 3" key="1">
    <citation type="journal article" date="2011" name="Science">
        <title>The ecoresponsive genome of Daphnia pulex.</title>
        <authorList>
            <person name="Colbourne J.K."/>
            <person name="Pfrender M.E."/>
            <person name="Gilbert D."/>
            <person name="Thomas W.K."/>
            <person name="Tucker A."/>
            <person name="Oakley T.H."/>
            <person name="Tokishita S."/>
            <person name="Aerts A."/>
            <person name="Arnold G.J."/>
            <person name="Basu M.K."/>
            <person name="Bauer D.J."/>
            <person name="Caceres C.E."/>
            <person name="Carmel L."/>
            <person name="Casola C."/>
            <person name="Choi J.H."/>
            <person name="Detter J.C."/>
            <person name="Dong Q."/>
            <person name="Dusheyko S."/>
            <person name="Eads B.D."/>
            <person name="Frohlich T."/>
            <person name="Geiler-Samerotte K.A."/>
            <person name="Gerlach D."/>
            <person name="Hatcher P."/>
            <person name="Jogdeo S."/>
            <person name="Krijgsveld J."/>
            <person name="Kriventseva E.V."/>
            <person name="Kultz D."/>
            <person name="Laforsch C."/>
            <person name="Lindquist E."/>
            <person name="Lopez J."/>
            <person name="Manak J.R."/>
            <person name="Muller J."/>
            <person name="Pangilinan J."/>
            <person name="Patwardhan R.P."/>
            <person name="Pitluck S."/>
            <person name="Pritham E.J."/>
            <person name="Rechtsteiner A."/>
            <person name="Rho M."/>
            <person name="Rogozin I.B."/>
            <person name="Sakarya O."/>
            <person name="Salamov A."/>
            <person name="Schaack S."/>
            <person name="Shapiro H."/>
            <person name="Shiga Y."/>
            <person name="Skalitzky C."/>
            <person name="Smith Z."/>
            <person name="Souvorov A."/>
            <person name="Sung W."/>
            <person name="Tang Z."/>
            <person name="Tsuchiya D."/>
            <person name="Tu H."/>
            <person name="Vos H."/>
            <person name="Wang M."/>
            <person name="Wolf Y.I."/>
            <person name="Yamagata H."/>
            <person name="Yamada T."/>
            <person name="Ye Y."/>
            <person name="Shaw J.R."/>
            <person name="Andrews J."/>
            <person name="Crease T.J."/>
            <person name="Tang H."/>
            <person name="Lucas S.M."/>
            <person name="Robertson H.M."/>
            <person name="Bork P."/>
            <person name="Koonin E.V."/>
            <person name="Zdobnov E.M."/>
            <person name="Grigoriev I.V."/>
            <person name="Lynch M."/>
            <person name="Boore J.L."/>
        </authorList>
    </citation>
    <scope>NUCLEOTIDE SEQUENCE [LARGE SCALE GENOMIC DNA]</scope>
</reference>
<dbReference type="Proteomes" id="UP000000305">
    <property type="component" value="Unassembled WGS sequence"/>
</dbReference>
<protein>
    <submittedName>
        <fullName evidence="2">Uncharacterized protein</fullName>
    </submittedName>
</protein>
<evidence type="ECO:0000313" key="3">
    <source>
        <dbReference type="Proteomes" id="UP000000305"/>
    </source>
</evidence>
<sequence length="140" mass="15712">METDKHVALGFFPHFLPSCCSPDFLSEFQSASPVPQRIHRTRSASVNSDRYSVSEGADSKSTPQLLGTMVEDLRMAPIRLDAIVPGFPFHSKEHTAMHRSTNENRWYCAQEEQKASFVGIKKYGIPTTNENPSGCFVRSF</sequence>
<dbReference type="AlphaFoldDB" id="E9G8U9"/>
<gene>
    <name evidence="2" type="ORF">DAPPUDRAFT_239277</name>
</gene>
<dbReference type="KEGG" id="dpx:DAPPUDRAFT_239277"/>
<dbReference type="HOGENOM" id="CLU_1837092_0_0_1"/>
<organism evidence="2 3">
    <name type="scientific">Daphnia pulex</name>
    <name type="common">Water flea</name>
    <dbReference type="NCBI Taxonomy" id="6669"/>
    <lineage>
        <taxon>Eukaryota</taxon>
        <taxon>Metazoa</taxon>
        <taxon>Ecdysozoa</taxon>
        <taxon>Arthropoda</taxon>
        <taxon>Crustacea</taxon>
        <taxon>Branchiopoda</taxon>
        <taxon>Diplostraca</taxon>
        <taxon>Cladocera</taxon>
        <taxon>Anomopoda</taxon>
        <taxon>Daphniidae</taxon>
        <taxon>Daphnia</taxon>
    </lineage>
</organism>
<keyword evidence="3" id="KW-1185">Reference proteome</keyword>
<accession>E9G8U9</accession>
<evidence type="ECO:0000313" key="2">
    <source>
        <dbReference type="EMBL" id="EFX84208.1"/>
    </source>
</evidence>
<proteinExistence type="predicted"/>
<dbReference type="EMBL" id="GL732535">
    <property type="protein sequence ID" value="EFX84208.1"/>
    <property type="molecule type" value="Genomic_DNA"/>
</dbReference>